<evidence type="ECO:0000256" key="5">
    <source>
        <dbReference type="ARBA" id="ARBA00022694"/>
    </source>
</evidence>
<dbReference type="InterPro" id="IPR035587">
    <property type="entry name" value="DUS-like_FMN-bd"/>
</dbReference>
<evidence type="ECO:0000256" key="8">
    <source>
        <dbReference type="ARBA" id="ARBA00023002"/>
    </source>
</evidence>
<dbReference type="EMBL" id="BMCT01000001">
    <property type="protein sequence ID" value="GGF56350.1"/>
    <property type="molecule type" value="Genomic_DNA"/>
</dbReference>
<evidence type="ECO:0000256" key="1">
    <source>
        <dbReference type="ARBA" id="ARBA00001917"/>
    </source>
</evidence>
<dbReference type="AlphaFoldDB" id="A0A917BU32"/>
<evidence type="ECO:0000256" key="9">
    <source>
        <dbReference type="HAMAP-Rule" id="MF_02041"/>
    </source>
</evidence>
<keyword evidence="15" id="KW-1185">Reference proteome</keyword>
<feature type="site" description="Interacts with tRNA; defines subfamily-specific binding signature" evidence="9">
    <location>
        <position position="191"/>
    </location>
</feature>
<comment type="function">
    <text evidence="9">Catalyzes the synthesis of 5,6-dihydrouridine (D), a modified base found in the D-loop of most tRNAs, via the reduction of the C5-C6 double bond in target uridines. Specifically modifies U20 and U20a in tRNAs.</text>
</comment>
<comment type="caution">
    <text evidence="14">The sequence shown here is derived from an EMBL/GenBank/DDBJ whole genome shotgun (WGS) entry which is preliminary data.</text>
</comment>
<dbReference type="PROSITE" id="PS01136">
    <property type="entry name" value="UPF0034"/>
    <property type="match status" value="1"/>
</dbReference>
<dbReference type="EC" id="1.3.1.91" evidence="9"/>
<feature type="binding site" evidence="9 12">
    <location>
        <begin position="241"/>
        <end position="242"/>
    </location>
    <ligand>
        <name>FMN</name>
        <dbReference type="ChEBI" id="CHEBI:58210"/>
    </ligand>
</feature>
<evidence type="ECO:0000256" key="11">
    <source>
        <dbReference type="PIRSR" id="PIRSR006621-1"/>
    </source>
</evidence>
<dbReference type="InterPro" id="IPR013785">
    <property type="entry name" value="Aldolase_TIM"/>
</dbReference>
<feature type="domain" description="DUS-like FMN-binding" evidence="13">
    <location>
        <begin position="23"/>
        <end position="316"/>
    </location>
</feature>
<dbReference type="InterPro" id="IPR018517">
    <property type="entry name" value="tRNA_hU_synthase_CS"/>
</dbReference>
<keyword evidence="5 9" id="KW-0819">tRNA processing</keyword>
<dbReference type="GO" id="GO:0010181">
    <property type="term" value="F:FMN binding"/>
    <property type="evidence" value="ECO:0007669"/>
    <property type="project" value="UniProtKB-UniRule"/>
</dbReference>
<dbReference type="Gene3D" id="1.20.120.1460">
    <property type="match status" value="1"/>
</dbReference>
<comment type="catalytic activity">
    <reaction evidence="9">
        <text>5,6-dihydrouridine(20) in tRNA + NADP(+) = uridine(20) in tRNA + NADPH + H(+)</text>
        <dbReference type="Rhea" id="RHEA:53336"/>
        <dbReference type="Rhea" id="RHEA-COMP:13533"/>
        <dbReference type="Rhea" id="RHEA-COMP:13534"/>
        <dbReference type="ChEBI" id="CHEBI:15378"/>
        <dbReference type="ChEBI" id="CHEBI:57783"/>
        <dbReference type="ChEBI" id="CHEBI:58349"/>
        <dbReference type="ChEBI" id="CHEBI:65315"/>
        <dbReference type="ChEBI" id="CHEBI:74443"/>
        <dbReference type="EC" id="1.3.1.91"/>
    </reaction>
</comment>
<evidence type="ECO:0000259" key="13">
    <source>
        <dbReference type="Pfam" id="PF01207"/>
    </source>
</evidence>
<dbReference type="Pfam" id="PF01207">
    <property type="entry name" value="Dus"/>
    <property type="match status" value="1"/>
</dbReference>
<gene>
    <name evidence="9 14" type="primary">dusA</name>
    <name evidence="14" type="ORF">GCM10007301_14970</name>
</gene>
<dbReference type="CDD" id="cd02801">
    <property type="entry name" value="DUS_like_FMN"/>
    <property type="match status" value="1"/>
</dbReference>
<evidence type="ECO:0000256" key="2">
    <source>
        <dbReference type="ARBA" id="ARBA00022555"/>
    </source>
</evidence>
<dbReference type="Proteomes" id="UP000606044">
    <property type="component" value="Unassembled WGS sequence"/>
</dbReference>
<keyword evidence="12" id="KW-0547">Nucleotide-binding</keyword>
<reference evidence="14" key="1">
    <citation type="journal article" date="2014" name="Int. J. Syst. Evol. Microbiol.">
        <title>Complete genome sequence of Corynebacterium casei LMG S-19264T (=DSM 44701T), isolated from a smear-ripened cheese.</title>
        <authorList>
            <consortium name="US DOE Joint Genome Institute (JGI-PGF)"/>
            <person name="Walter F."/>
            <person name="Albersmeier A."/>
            <person name="Kalinowski J."/>
            <person name="Ruckert C."/>
        </authorList>
    </citation>
    <scope>NUCLEOTIDE SEQUENCE</scope>
    <source>
        <strain evidence="14">CCM 7897</strain>
    </source>
</reference>
<sequence length="350" mass="37976">MTNPIVSRNTTSASISGTFRFSVAPMMEWTDRHCRAFHRTLSRRAWLYTEMVTAPAIIHGDRQRLLGFSEPEHPVIVQLGGSDPKLLAEAARICVDFGYDEINLNVGCPSDRVKGGNFGACLMRDPALVAVCVAAMKTAVAIPITVKCRIGVDEQDIEEALDALADQVLSEGCDRLIVHARKAWLKGLSPKENREIPPLDYDRVRRLKARLSHVPIELNGGLATLDDALRESGPLDGVMLGRAAYQDPDLLLEVDARVHGDAAPHADAFAAVEAFEPYVAAHLQAGGRLHDITRHMLGLFGGRPGARTYRRTLATEALVPGAGLEVLRKAVAAIRRPQSSAEDARTGTDG</sequence>
<protein>
    <recommendedName>
        <fullName evidence="9">tRNA-dihydrouridine(20/20a) synthase</fullName>
        <ecNumber evidence="9">1.3.1.91</ecNumber>
    </recommendedName>
    <alternativeName>
        <fullName evidence="9">U20-specific dihydrouridine synthase</fullName>
        <shortName evidence="9">U20-specific Dus</shortName>
    </alternativeName>
    <alternativeName>
        <fullName evidence="9">tRNA-dihydrouridine synthase A</fullName>
    </alternativeName>
</protein>
<comment type="catalytic activity">
    <reaction evidence="9">
        <text>5,6-dihydrouridine(20a) in tRNA + NADP(+) = uridine(20a) in tRNA + NADPH + H(+)</text>
        <dbReference type="Rhea" id="RHEA:53344"/>
        <dbReference type="Rhea" id="RHEA-COMP:13535"/>
        <dbReference type="Rhea" id="RHEA-COMP:13536"/>
        <dbReference type="ChEBI" id="CHEBI:15378"/>
        <dbReference type="ChEBI" id="CHEBI:57783"/>
        <dbReference type="ChEBI" id="CHEBI:58349"/>
        <dbReference type="ChEBI" id="CHEBI:65315"/>
        <dbReference type="ChEBI" id="CHEBI:74443"/>
    </reaction>
</comment>
<dbReference type="InterPro" id="IPR004653">
    <property type="entry name" value="DusA"/>
</dbReference>
<comment type="catalytic activity">
    <reaction evidence="9">
        <text>5,6-dihydrouridine(20a) in tRNA + NAD(+) = uridine(20a) in tRNA + NADH + H(+)</text>
        <dbReference type="Rhea" id="RHEA:53348"/>
        <dbReference type="Rhea" id="RHEA-COMP:13535"/>
        <dbReference type="Rhea" id="RHEA-COMP:13536"/>
        <dbReference type="ChEBI" id="CHEBI:15378"/>
        <dbReference type="ChEBI" id="CHEBI:57540"/>
        <dbReference type="ChEBI" id="CHEBI:57945"/>
        <dbReference type="ChEBI" id="CHEBI:65315"/>
        <dbReference type="ChEBI" id="CHEBI:74443"/>
    </reaction>
</comment>
<comment type="cofactor">
    <cofactor evidence="1 9 10 12">
        <name>FMN</name>
        <dbReference type="ChEBI" id="CHEBI:58210"/>
    </cofactor>
</comment>
<comment type="catalytic activity">
    <reaction evidence="9">
        <text>5,6-dihydrouridine(20) in tRNA + NAD(+) = uridine(20) in tRNA + NADH + H(+)</text>
        <dbReference type="Rhea" id="RHEA:53340"/>
        <dbReference type="Rhea" id="RHEA-COMP:13533"/>
        <dbReference type="Rhea" id="RHEA-COMP:13534"/>
        <dbReference type="ChEBI" id="CHEBI:15378"/>
        <dbReference type="ChEBI" id="CHEBI:57540"/>
        <dbReference type="ChEBI" id="CHEBI:57945"/>
        <dbReference type="ChEBI" id="CHEBI:65315"/>
        <dbReference type="ChEBI" id="CHEBI:74443"/>
        <dbReference type="EC" id="1.3.1.91"/>
    </reaction>
</comment>
<feature type="binding site" evidence="9 12">
    <location>
        <position position="179"/>
    </location>
    <ligand>
        <name>FMN</name>
        <dbReference type="ChEBI" id="CHEBI:58210"/>
    </ligand>
</feature>
<evidence type="ECO:0000256" key="4">
    <source>
        <dbReference type="ARBA" id="ARBA00022643"/>
    </source>
</evidence>
<feature type="site" description="Interacts with tRNA; defines subfamily-specific binding signature" evidence="9">
    <location>
        <position position="310"/>
    </location>
</feature>
<evidence type="ECO:0000256" key="7">
    <source>
        <dbReference type="ARBA" id="ARBA00022884"/>
    </source>
</evidence>
<feature type="site" description="Interacts with tRNA" evidence="9">
    <location>
        <position position="194"/>
    </location>
</feature>
<feature type="binding site" evidence="9 12">
    <location>
        <position position="78"/>
    </location>
    <ligand>
        <name>FMN</name>
        <dbReference type="ChEBI" id="CHEBI:58210"/>
    </ligand>
</feature>
<comment type="similarity">
    <text evidence="10">Belongs to the dus family.</text>
</comment>
<feature type="binding site" evidence="9 12">
    <location>
        <begin position="219"/>
        <end position="221"/>
    </location>
    <ligand>
        <name>FMN</name>
        <dbReference type="ChEBI" id="CHEBI:58210"/>
    </ligand>
</feature>
<dbReference type="Gene3D" id="3.20.20.70">
    <property type="entry name" value="Aldolase class I"/>
    <property type="match status" value="1"/>
</dbReference>
<accession>A0A917BU32</accession>
<evidence type="ECO:0000256" key="6">
    <source>
        <dbReference type="ARBA" id="ARBA00022857"/>
    </source>
</evidence>
<comment type="similarity">
    <text evidence="9">Belongs to the Dus family. DusA subfamily.</text>
</comment>
<feature type="active site" description="Proton donor" evidence="9 11">
    <location>
        <position position="108"/>
    </location>
</feature>
<feature type="binding site" evidence="9 12">
    <location>
        <begin position="25"/>
        <end position="27"/>
    </location>
    <ligand>
        <name>FMN</name>
        <dbReference type="ChEBI" id="CHEBI:58210"/>
    </ligand>
</feature>
<dbReference type="NCBIfam" id="TIGR00742">
    <property type="entry name" value="yjbN"/>
    <property type="match status" value="1"/>
</dbReference>
<feature type="site" description="Interacts with tRNA" evidence="9">
    <location>
        <position position="105"/>
    </location>
</feature>
<keyword evidence="2 9" id="KW-0820">tRNA-binding</keyword>
<evidence type="ECO:0000256" key="10">
    <source>
        <dbReference type="PIRNR" id="PIRNR006621"/>
    </source>
</evidence>
<evidence type="ECO:0000256" key="12">
    <source>
        <dbReference type="PIRSR" id="PIRSR006621-2"/>
    </source>
</evidence>
<proteinExistence type="inferred from homology"/>
<dbReference type="PANTHER" id="PTHR42907">
    <property type="entry name" value="FMN-LINKED OXIDOREDUCTASES SUPERFAMILY PROTEIN"/>
    <property type="match status" value="1"/>
</dbReference>
<evidence type="ECO:0000256" key="3">
    <source>
        <dbReference type="ARBA" id="ARBA00022630"/>
    </source>
</evidence>
<reference evidence="14" key="2">
    <citation type="submission" date="2020-09" db="EMBL/GenBank/DDBJ databases">
        <authorList>
            <person name="Sun Q."/>
            <person name="Sedlacek I."/>
        </authorList>
    </citation>
    <scope>NUCLEOTIDE SEQUENCE</scope>
    <source>
        <strain evidence="14">CCM 7897</strain>
    </source>
</reference>
<dbReference type="GO" id="GO:0102264">
    <property type="term" value="F:tRNA-dihydrouridine20 synthase activity"/>
    <property type="evidence" value="ECO:0007669"/>
    <property type="project" value="UniProtKB-EC"/>
</dbReference>
<dbReference type="GO" id="GO:0050660">
    <property type="term" value="F:flavin adenine dinucleotide binding"/>
    <property type="evidence" value="ECO:0007669"/>
    <property type="project" value="InterPro"/>
</dbReference>
<keyword evidence="8 9" id="KW-0560">Oxidoreductase</keyword>
<evidence type="ECO:0000313" key="15">
    <source>
        <dbReference type="Proteomes" id="UP000606044"/>
    </source>
</evidence>
<dbReference type="NCBIfam" id="NF008774">
    <property type="entry name" value="PRK11815.1"/>
    <property type="match status" value="1"/>
</dbReference>
<keyword evidence="6 9" id="KW-0521">NADP</keyword>
<dbReference type="InterPro" id="IPR001269">
    <property type="entry name" value="DUS_fam"/>
</dbReference>
<dbReference type="PIRSF" id="PIRSF006621">
    <property type="entry name" value="Dus"/>
    <property type="match status" value="1"/>
</dbReference>
<feature type="site" description="Interacts with tRNA; defines subfamily-specific binding signature" evidence="9">
    <location>
        <position position="307"/>
    </location>
</feature>
<feature type="binding site" evidence="9 12">
    <location>
        <position position="147"/>
    </location>
    <ligand>
        <name>FMN</name>
        <dbReference type="ChEBI" id="CHEBI:58210"/>
    </ligand>
</feature>
<keyword evidence="7 9" id="KW-0694">RNA-binding</keyword>
<dbReference type="GO" id="GO:0000049">
    <property type="term" value="F:tRNA binding"/>
    <property type="evidence" value="ECO:0007669"/>
    <property type="project" value="UniProtKB-UniRule"/>
</dbReference>
<dbReference type="SUPFAM" id="SSF51395">
    <property type="entry name" value="FMN-linked oxidoreductases"/>
    <property type="match status" value="1"/>
</dbReference>
<dbReference type="PANTHER" id="PTHR42907:SF1">
    <property type="entry name" value="FMN-LINKED OXIDOREDUCTASES SUPERFAMILY PROTEIN"/>
    <property type="match status" value="1"/>
</dbReference>
<dbReference type="HAMAP" id="MF_02041">
    <property type="entry name" value="DusA_subfam"/>
    <property type="match status" value="1"/>
</dbReference>
<organism evidence="14 15">
    <name type="scientific">Azorhizobium oxalatiphilum</name>
    <dbReference type="NCBI Taxonomy" id="980631"/>
    <lineage>
        <taxon>Bacteria</taxon>
        <taxon>Pseudomonadati</taxon>
        <taxon>Pseudomonadota</taxon>
        <taxon>Alphaproteobacteria</taxon>
        <taxon>Hyphomicrobiales</taxon>
        <taxon>Xanthobacteraceae</taxon>
        <taxon>Azorhizobium</taxon>
    </lineage>
</organism>
<evidence type="ECO:0000313" key="14">
    <source>
        <dbReference type="EMBL" id="GGF56350.1"/>
    </source>
</evidence>
<name>A0A917BU32_9HYPH</name>
<keyword evidence="4 9" id="KW-0288">FMN</keyword>
<keyword evidence="3 9" id="KW-0285">Flavoprotein</keyword>